<dbReference type="InterPro" id="IPR059164">
    <property type="entry name" value="HAT_PRP39_C"/>
</dbReference>
<dbReference type="HOGENOM" id="CLU_024449_0_0_1"/>
<dbReference type="GO" id="GO:0071004">
    <property type="term" value="C:U2-type prespliceosome"/>
    <property type="evidence" value="ECO:0007669"/>
    <property type="project" value="TreeGrafter"/>
</dbReference>
<keyword evidence="8" id="KW-1185">Reference proteome</keyword>
<keyword evidence="5" id="KW-0539">Nucleus</keyword>
<organism evidence="7 8">
    <name type="scientific">Scheffersomyces stipitis (strain ATCC 58785 / CBS 6054 / NBRC 10063 / NRRL Y-11545)</name>
    <name type="common">Yeast</name>
    <name type="synonym">Pichia stipitis</name>
    <dbReference type="NCBI Taxonomy" id="322104"/>
    <lineage>
        <taxon>Eukaryota</taxon>
        <taxon>Fungi</taxon>
        <taxon>Dikarya</taxon>
        <taxon>Ascomycota</taxon>
        <taxon>Saccharomycotina</taxon>
        <taxon>Pichiomycetes</taxon>
        <taxon>Debaryomycetaceae</taxon>
        <taxon>Scheffersomyces</taxon>
    </lineage>
</organism>
<dbReference type="GO" id="GO:0000243">
    <property type="term" value="C:commitment complex"/>
    <property type="evidence" value="ECO:0007669"/>
    <property type="project" value="TreeGrafter"/>
</dbReference>
<dbReference type="SUPFAM" id="SSF48452">
    <property type="entry name" value="TPR-like"/>
    <property type="match status" value="1"/>
</dbReference>
<dbReference type="Pfam" id="PF23241">
    <property type="entry name" value="HAT_PRP39_C"/>
    <property type="match status" value="1"/>
</dbReference>
<dbReference type="GO" id="GO:0030627">
    <property type="term" value="F:pre-mRNA 5'-splice site binding"/>
    <property type="evidence" value="ECO:0007669"/>
    <property type="project" value="TreeGrafter"/>
</dbReference>
<keyword evidence="4" id="KW-0508">mRNA splicing</keyword>
<protein>
    <submittedName>
        <fullName evidence="7">Pre-mRNA splicing factor</fullName>
    </submittedName>
</protein>
<dbReference type="EMBL" id="CP000497">
    <property type="protein sequence ID" value="ABN65763.2"/>
    <property type="molecule type" value="Genomic_DNA"/>
</dbReference>
<evidence type="ECO:0000313" key="7">
    <source>
        <dbReference type="EMBL" id="ABN65763.2"/>
    </source>
</evidence>
<dbReference type="FunCoup" id="A3LRM5">
    <property type="interactions" value="178"/>
</dbReference>
<dbReference type="InParanoid" id="A3LRM5"/>
<dbReference type="eggNOG" id="KOG1258">
    <property type="taxonomic scope" value="Eukaryota"/>
</dbReference>
<keyword evidence="2" id="KW-0507">mRNA processing</keyword>
<evidence type="ECO:0000313" key="8">
    <source>
        <dbReference type="Proteomes" id="UP000002258"/>
    </source>
</evidence>
<dbReference type="GO" id="GO:0005685">
    <property type="term" value="C:U1 snRNP"/>
    <property type="evidence" value="ECO:0007669"/>
    <property type="project" value="TreeGrafter"/>
</dbReference>
<dbReference type="OMA" id="SLELWCD"/>
<dbReference type="SMART" id="SM00386">
    <property type="entry name" value="HAT"/>
    <property type="match status" value="6"/>
</dbReference>
<sequence>MSHINFRFHQDLNLDAISFGGASKSDAEVKEVDNLDKLHNDIRRSPNDLTKWDKLFQSFERTFTVKFEGKPDKVSTQFKLLVTKTYASLLSRFPYLASYWKSWSIFAFKLSGTKESIEVLEKSVIGFPYSVELWTDYISALILTYGNDPEKLSFIRAQYSEALRLNGLNFLSHPLWDKVIEFETGIGEKSVIVGLYLRVTKIPLYQYAQYYNSFTQINKNYDITDVIPSLELAEYVKRFNKTDVTELTLGEKNQVVDDHTDIIFTSTQEQVTDKWSHESSIFIHDFSLDRLDEIAKEKEIWIKYLDHEISKYKVSSAIDQFDNVANIFERALVPNYYNEGIWLKYLAFINISELEDEVKYEKAKAIYLRAISGLPVESTVLRSLYPKFLMKYKHLDIAKSYLYDYLKLFGGRGNRYFKSQYLQTVQDTVEVWEKSENSKDYLAKLQTIVDEYFSLHNAKSIKKDSKGVKGESADALFVLNLLNDEAITIITVAYLKELYAQTDSVSRIREMFNLLYKENAFKKSVLFWKYFLNFERLHGQTLHNLRMIINYVKTETQLPKAIVDAFITIEYDIIGANLDSAVEQHRAGVPRSSLEDLIKKDMETSLSLIRNASARKRLANSNYIVKDAEDLKSAHKTNFNREAELLKITRKHIGHPGILIDAIPDITNKFMKEGNDVSLLDSKLVVPSFPTFKNAEKANASINYPKA</sequence>
<comment type="subcellular location">
    <subcellularLocation>
        <location evidence="1">Nucleus</location>
    </subcellularLocation>
</comment>
<dbReference type="PANTHER" id="PTHR17204:SF5">
    <property type="entry name" value="PRE-MRNA-PROCESSING FACTOR 39"/>
    <property type="match status" value="1"/>
</dbReference>
<evidence type="ECO:0000256" key="2">
    <source>
        <dbReference type="ARBA" id="ARBA00022664"/>
    </source>
</evidence>
<dbReference type="Proteomes" id="UP000002258">
    <property type="component" value="Chromosome 3"/>
</dbReference>
<dbReference type="Pfam" id="PF23240">
    <property type="entry name" value="HAT_PRP39_N"/>
    <property type="match status" value="1"/>
</dbReference>
<evidence type="ECO:0000256" key="5">
    <source>
        <dbReference type="ARBA" id="ARBA00023242"/>
    </source>
</evidence>
<dbReference type="InterPro" id="IPR011990">
    <property type="entry name" value="TPR-like_helical_dom_sf"/>
</dbReference>
<dbReference type="KEGG" id="pic:PICST_82941"/>
<dbReference type="PANTHER" id="PTHR17204">
    <property type="entry name" value="PRE-MRNA PROCESSING PROTEIN PRP39-RELATED"/>
    <property type="match status" value="1"/>
</dbReference>
<dbReference type="OrthoDB" id="10265668at2759"/>
<evidence type="ECO:0000256" key="4">
    <source>
        <dbReference type="ARBA" id="ARBA00023187"/>
    </source>
</evidence>
<evidence type="ECO:0000256" key="3">
    <source>
        <dbReference type="ARBA" id="ARBA00022737"/>
    </source>
</evidence>
<proteinExistence type="inferred from homology"/>
<dbReference type="AlphaFoldDB" id="A3LRM5"/>
<accession>A3LRM5</accession>
<keyword evidence="3" id="KW-0677">Repeat</keyword>
<dbReference type="GO" id="GO:0000395">
    <property type="term" value="P:mRNA 5'-splice site recognition"/>
    <property type="evidence" value="ECO:0007669"/>
    <property type="project" value="TreeGrafter"/>
</dbReference>
<dbReference type="InterPro" id="IPR003107">
    <property type="entry name" value="HAT"/>
</dbReference>
<evidence type="ECO:0000256" key="1">
    <source>
        <dbReference type="ARBA" id="ARBA00004123"/>
    </source>
</evidence>
<dbReference type="STRING" id="322104.A3LRM5"/>
<comment type="similarity">
    <text evidence="6">Belongs to the PRP39 family.</text>
</comment>
<reference evidence="7 8" key="1">
    <citation type="journal article" date="2007" name="Nat. Biotechnol.">
        <title>Genome sequence of the lignocellulose-bioconverting and xylose-fermenting yeast Pichia stipitis.</title>
        <authorList>
            <person name="Jeffries T.W."/>
            <person name="Grigoriev I.V."/>
            <person name="Grimwood J."/>
            <person name="Laplaza J.M."/>
            <person name="Aerts A."/>
            <person name="Salamov A."/>
            <person name="Schmutz J."/>
            <person name="Lindquist E."/>
            <person name="Dehal P."/>
            <person name="Shapiro H."/>
            <person name="Jin Y.S."/>
            <person name="Passoth V."/>
            <person name="Richardson P.M."/>
        </authorList>
    </citation>
    <scope>NUCLEOTIDE SEQUENCE [LARGE SCALE GENOMIC DNA]</scope>
    <source>
        <strain evidence="8">ATCC 58785 / CBS 6054 / NBRC 10063 / NRRL Y-11545</strain>
    </source>
</reference>
<dbReference type="Gene3D" id="1.25.40.10">
    <property type="entry name" value="Tetratricopeptide repeat domain"/>
    <property type="match status" value="2"/>
</dbReference>
<evidence type="ECO:0000256" key="6">
    <source>
        <dbReference type="ARBA" id="ARBA00038019"/>
    </source>
</evidence>
<dbReference type="RefSeq" id="XP_001383792.2">
    <property type="nucleotide sequence ID" value="XM_001383755.1"/>
</dbReference>
<gene>
    <name evidence="7" type="primary">PRP39</name>
    <name evidence="7" type="ORF">PICST_82941</name>
</gene>
<name>A3LRM5_PICST</name>
<dbReference type="GeneID" id="4838138"/>